<proteinExistence type="predicted"/>
<keyword evidence="2" id="KW-1185">Reference proteome</keyword>
<evidence type="ECO:0000313" key="2">
    <source>
        <dbReference type="Proteomes" id="UP000324705"/>
    </source>
</evidence>
<name>A0A9R1QY99_TRITD</name>
<protein>
    <submittedName>
        <fullName evidence="1">Uncharacterized protein</fullName>
    </submittedName>
</protein>
<organism evidence="1 2">
    <name type="scientific">Triticum turgidum subsp. durum</name>
    <name type="common">Durum wheat</name>
    <name type="synonym">Triticum durum</name>
    <dbReference type="NCBI Taxonomy" id="4567"/>
    <lineage>
        <taxon>Eukaryota</taxon>
        <taxon>Viridiplantae</taxon>
        <taxon>Streptophyta</taxon>
        <taxon>Embryophyta</taxon>
        <taxon>Tracheophyta</taxon>
        <taxon>Spermatophyta</taxon>
        <taxon>Magnoliopsida</taxon>
        <taxon>Liliopsida</taxon>
        <taxon>Poales</taxon>
        <taxon>Poaceae</taxon>
        <taxon>BOP clade</taxon>
        <taxon>Pooideae</taxon>
        <taxon>Triticodae</taxon>
        <taxon>Triticeae</taxon>
        <taxon>Triticinae</taxon>
        <taxon>Triticum</taxon>
    </lineage>
</organism>
<evidence type="ECO:0000313" key="1">
    <source>
        <dbReference type="EMBL" id="VAH84356.1"/>
    </source>
</evidence>
<reference evidence="1 2" key="1">
    <citation type="submission" date="2017-09" db="EMBL/GenBank/DDBJ databases">
        <authorList>
            <consortium name="International Durum Wheat Genome Sequencing Consortium (IDWGSC)"/>
            <person name="Milanesi L."/>
        </authorList>
    </citation>
    <scope>NUCLEOTIDE SEQUENCE [LARGE SCALE GENOMIC DNA]</scope>
    <source>
        <strain evidence="2">cv. Svevo</strain>
    </source>
</reference>
<dbReference type="Gramene" id="TRITD3Bv1G248060.1">
    <property type="protein sequence ID" value="TRITD3Bv1G248060.1"/>
    <property type="gene ID" value="TRITD3Bv1G248060"/>
</dbReference>
<dbReference type="EMBL" id="LT934116">
    <property type="protein sequence ID" value="VAH84356.1"/>
    <property type="molecule type" value="Genomic_DNA"/>
</dbReference>
<accession>A0A9R1QY99</accession>
<sequence>MISRRAGAAGALAVGVRFARAQEWGKASRRRSYAPCRPRSWPWRAEASRQGGRRALLGRGVAALRLRQMTTESQVWLGVAKSHEVVGAGHRARLDQLLQPSCAVAVAVAQEARVPPRCRRLGVVL</sequence>
<dbReference type="AlphaFoldDB" id="A0A9R1QY99"/>
<dbReference type="Proteomes" id="UP000324705">
    <property type="component" value="Chromosome 3B"/>
</dbReference>
<gene>
    <name evidence="1" type="ORF">TRITD_3Bv1G248060</name>
</gene>